<dbReference type="InterPro" id="IPR007608">
    <property type="entry name" value="Senescence_reg_S40"/>
</dbReference>
<name>A0A8J5VRD7_ZIZPA</name>
<evidence type="ECO:0000256" key="1">
    <source>
        <dbReference type="ARBA" id="ARBA00034773"/>
    </source>
</evidence>
<gene>
    <name evidence="3" type="ORF">GUJ93_ZPchr0007g4715</name>
</gene>
<dbReference type="EMBL" id="JAAALK010000282">
    <property type="protein sequence ID" value="KAG8077910.1"/>
    <property type="molecule type" value="Genomic_DNA"/>
</dbReference>
<reference evidence="3" key="1">
    <citation type="journal article" date="2021" name="bioRxiv">
        <title>Whole Genome Assembly and Annotation of Northern Wild Rice, Zizania palustris L., Supports a Whole Genome Duplication in the Zizania Genus.</title>
        <authorList>
            <person name="Haas M."/>
            <person name="Kono T."/>
            <person name="Macchietto M."/>
            <person name="Millas R."/>
            <person name="McGilp L."/>
            <person name="Shao M."/>
            <person name="Duquette J."/>
            <person name="Hirsch C.N."/>
            <person name="Kimball J."/>
        </authorList>
    </citation>
    <scope>NUCLEOTIDE SEQUENCE</scope>
    <source>
        <tissue evidence="3">Fresh leaf tissue</tissue>
    </source>
</reference>
<evidence type="ECO:0000313" key="3">
    <source>
        <dbReference type="EMBL" id="KAG8077910.1"/>
    </source>
</evidence>
<feature type="compositionally biased region" description="Low complexity" evidence="2">
    <location>
        <begin position="31"/>
        <end position="60"/>
    </location>
</feature>
<dbReference type="OrthoDB" id="672058at2759"/>
<evidence type="ECO:0000313" key="4">
    <source>
        <dbReference type="Proteomes" id="UP000729402"/>
    </source>
</evidence>
<comment type="caution">
    <text evidence="3">The sequence shown here is derived from an EMBL/GenBank/DDBJ whole genome shotgun (WGS) entry which is preliminary data.</text>
</comment>
<dbReference type="PANTHER" id="PTHR33083:SF121">
    <property type="entry name" value="OS01G0748300 PROTEIN"/>
    <property type="match status" value="1"/>
</dbReference>
<organism evidence="3 4">
    <name type="scientific">Zizania palustris</name>
    <name type="common">Northern wild rice</name>
    <dbReference type="NCBI Taxonomy" id="103762"/>
    <lineage>
        <taxon>Eukaryota</taxon>
        <taxon>Viridiplantae</taxon>
        <taxon>Streptophyta</taxon>
        <taxon>Embryophyta</taxon>
        <taxon>Tracheophyta</taxon>
        <taxon>Spermatophyta</taxon>
        <taxon>Magnoliopsida</taxon>
        <taxon>Liliopsida</taxon>
        <taxon>Poales</taxon>
        <taxon>Poaceae</taxon>
        <taxon>BOP clade</taxon>
        <taxon>Oryzoideae</taxon>
        <taxon>Oryzeae</taxon>
        <taxon>Zizaniinae</taxon>
        <taxon>Zizania</taxon>
    </lineage>
</organism>
<keyword evidence="4" id="KW-1185">Reference proteome</keyword>
<accession>A0A8J5VRD7</accession>
<dbReference type="Proteomes" id="UP000729402">
    <property type="component" value="Unassembled WGS sequence"/>
</dbReference>
<sequence>MEEFQEADVLWPADQYRDYERCRHHAGQGQPAARAAAPRPSSAPVRIPAAATPTPTTTGARPRRRGLGCDDDDDDDDGMRTDSAPAAAIVPPHVFVAARQCSDGRTVASSVCVGHGRTLKGRDLRAVRNAVLHMTGFLGSSDQSTS</sequence>
<dbReference type="AlphaFoldDB" id="A0A8J5VRD7"/>
<feature type="region of interest" description="Disordered" evidence="2">
    <location>
        <begin position="22"/>
        <end position="86"/>
    </location>
</feature>
<comment type="similarity">
    <text evidence="1">Belongs to the senescence regulator S40 family.</text>
</comment>
<dbReference type="Pfam" id="PF04520">
    <property type="entry name" value="Senescence_reg"/>
    <property type="match status" value="1"/>
</dbReference>
<dbReference type="GO" id="GO:0010150">
    <property type="term" value="P:leaf senescence"/>
    <property type="evidence" value="ECO:0007669"/>
    <property type="project" value="UniProtKB-ARBA"/>
</dbReference>
<reference evidence="3" key="2">
    <citation type="submission" date="2021-02" db="EMBL/GenBank/DDBJ databases">
        <authorList>
            <person name="Kimball J.A."/>
            <person name="Haas M.W."/>
            <person name="Macchietto M."/>
            <person name="Kono T."/>
            <person name="Duquette J."/>
            <person name="Shao M."/>
        </authorList>
    </citation>
    <scope>NUCLEOTIDE SEQUENCE</scope>
    <source>
        <tissue evidence="3">Fresh leaf tissue</tissue>
    </source>
</reference>
<protein>
    <submittedName>
        <fullName evidence="3">Uncharacterized protein</fullName>
    </submittedName>
</protein>
<dbReference type="PANTHER" id="PTHR33083">
    <property type="entry name" value="EXPRESSED PROTEIN"/>
    <property type="match status" value="1"/>
</dbReference>
<proteinExistence type="inferred from homology"/>
<evidence type="ECO:0000256" key="2">
    <source>
        <dbReference type="SAM" id="MobiDB-lite"/>
    </source>
</evidence>